<feature type="chain" id="PRO_5002064001" description="Secreted protein" evidence="1">
    <location>
        <begin position="17"/>
        <end position="65"/>
    </location>
</feature>
<evidence type="ECO:0000256" key="1">
    <source>
        <dbReference type="SAM" id="SignalP"/>
    </source>
</evidence>
<feature type="signal peptide" evidence="1">
    <location>
        <begin position="1"/>
        <end position="16"/>
    </location>
</feature>
<organism evidence="2">
    <name type="scientific">Arundo donax</name>
    <name type="common">Giant reed</name>
    <name type="synonym">Donax arundinaceus</name>
    <dbReference type="NCBI Taxonomy" id="35708"/>
    <lineage>
        <taxon>Eukaryota</taxon>
        <taxon>Viridiplantae</taxon>
        <taxon>Streptophyta</taxon>
        <taxon>Embryophyta</taxon>
        <taxon>Tracheophyta</taxon>
        <taxon>Spermatophyta</taxon>
        <taxon>Magnoliopsida</taxon>
        <taxon>Liliopsida</taxon>
        <taxon>Poales</taxon>
        <taxon>Poaceae</taxon>
        <taxon>PACMAD clade</taxon>
        <taxon>Arundinoideae</taxon>
        <taxon>Arundineae</taxon>
        <taxon>Arundo</taxon>
    </lineage>
</organism>
<reference evidence="2" key="1">
    <citation type="submission" date="2014-09" db="EMBL/GenBank/DDBJ databases">
        <authorList>
            <person name="Magalhaes I.L.F."/>
            <person name="Oliveira U."/>
            <person name="Santos F.R."/>
            <person name="Vidigal T.H.D.A."/>
            <person name="Brescovit A.D."/>
            <person name="Santos A.J."/>
        </authorList>
    </citation>
    <scope>NUCLEOTIDE SEQUENCE</scope>
    <source>
        <tissue evidence="2">Shoot tissue taken approximately 20 cm above the soil surface</tissue>
    </source>
</reference>
<evidence type="ECO:0008006" key="3">
    <source>
        <dbReference type="Google" id="ProtNLM"/>
    </source>
</evidence>
<dbReference type="AlphaFoldDB" id="A0A0A9DR67"/>
<evidence type="ECO:0000313" key="2">
    <source>
        <dbReference type="EMBL" id="JAD88125.1"/>
    </source>
</evidence>
<sequence length="65" mass="7368">MWVAALAACTITWAMATVETSLCLRVNSRLAGPKPFVIFSYIPSCFPSIHSTSKKRERERERTCF</sequence>
<accession>A0A0A9DR67</accession>
<name>A0A0A9DR67_ARUDO</name>
<dbReference type="EMBL" id="GBRH01209770">
    <property type="protein sequence ID" value="JAD88125.1"/>
    <property type="molecule type" value="Transcribed_RNA"/>
</dbReference>
<keyword evidence="1" id="KW-0732">Signal</keyword>
<protein>
    <recommendedName>
        <fullName evidence="3">Secreted protein</fullName>
    </recommendedName>
</protein>
<proteinExistence type="predicted"/>
<reference evidence="2" key="2">
    <citation type="journal article" date="2015" name="Data Brief">
        <title>Shoot transcriptome of the giant reed, Arundo donax.</title>
        <authorList>
            <person name="Barrero R.A."/>
            <person name="Guerrero F.D."/>
            <person name="Moolhuijzen P."/>
            <person name="Goolsby J.A."/>
            <person name="Tidwell J."/>
            <person name="Bellgard S.E."/>
            <person name="Bellgard M.I."/>
        </authorList>
    </citation>
    <scope>NUCLEOTIDE SEQUENCE</scope>
    <source>
        <tissue evidence="2">Shoot tissue taken approximately 20 cm above the soil surface</tissue>
    </source>
</reference>